<evidence type="ECO:0000313" key="2">
    <source>
        <dbReference type="EMBL" id="CCE83565.1"/>
    </source>
</evidence>
<protein>
    <submittedName>
        <fullName evidence="3">Piso0_004145 protein</fullName>
    </submittedName>
</protein>
<name>G8Y7L6_PICSO</name>
<accession>G8Y7L6</accession>
<organism evidence="3 4">
    <name type="scientific">Pichia sorbitophila (strain ATCC MYA-4447 / BCRC 22081 / CBS 7064 / NBRC 10061 / NRRL Y-12695)</name>
    <name type="common">Hybrid yeast</name>
    <dbReference type="NCBI Taxonomy" id="559304"/>
    <lineage>
        <taxon>Eukaryota</taxon>
        <taxon>Fungi</taxon>
        <taxon>Dikarya</taxon>
        <taxon>Ascomycota</taxon>
        <taxon>Saccharomycotina</taxon>
        <taxon>Pichiomycetes</taxon>
        <taxon>Debaryomycetaceae</taxon>
        <taxon>Millerozyma</taxon>
    </lineage>
</organism>
<dbReference type="Proteomes" id="UP000005222">
    <property type="component" value="Chromosome L"/>
</dbReference>
<reference evidence="3" key="1">
    <citation type="submission" date="2011-10" db="EMBL/GenBank/DDBJ databases">
        <authorList>
            <person name="Genoscope - CEA"/>
        </authorList>
    </citation>
    <scope>NUCLEOTIDE SEQUENCE</scope>
</reference>
<feature type="region of interest" description="Disordered" evidence="1">
    <location>
        <begin position="56"/>
        <end position="116"/>
    </location>
</feature>
<proteinExistence type="predicted"/>
<dbReference type="eggNOG" id="ENOG502RMT1">
    <property type="taxonomic scope" value="Eukaryota"/>
</dbReference>
<dbReference type="Proteomes" id="UP000005222">
    <property type="component" value="Chromosome K"/>
</dbReference>
<dbReference type="InParanoid" id="G8Y7L6"/>
<dbReference type="HOGENOM" id="CLU_2097705_0_0_1"/>
<evidence type="ECO:0000313" key="4">
    <source>
        <dbReference type="Proteomes" id="UP000005222"/>
    </source>
</evidence>
<keyword evidence="4" id="KW-1185">Reference proteome</keyword>
<dbReference type="EMBL" id="FO082048">
    <property type="protein sequence ID" value="CCE84596.1"/>
    <property type="molecule type" value="Genomic_DNA"/>
</dbReference>
<feature type="compositionally biased region" description="Acidic residues" evidence="1">
    <location>
        <begin position="105"/>
        <end position="116"/>
    </location>
</feature>
<evidence type="ECO:0000313" key="3">
    <source>
        <dbReference type="EMBL" id="CCE84596.1"/>
    </source>
</evidence>
<gene>
    <name evidence="3" type="primary">Piso0_004145</name>
    <name evidence="2" type="ORF">GNLVRS01_PISO0K10438g</name>
    <name evidence="3" type="ORF">GNLVRS01_PISO0L10439g</name>
</gene>
<sequence>MPYIFTLKAAITAGAILGSVAAVVHNKELLLEKAEEILQHGADTCRNLLEELKAERHQVNTNAEESSFESRDSENEETESARTSDSYWMIRRDSDFFDSTTPDISSDEEVELASLD</sequence>
<reference evidence="4" key="2">
    <citation type="journal article" date="2012" name="G3 (Bethesda)">
        <title>Pichia sorbitophila, an interspecies yeast hybrid reveals early steps of genome resolution following polyploidization.</title>
        <authorList>
            <person name="Leh Louis V."/>
            <person name="Despons L."/>
            <person name="Friedrich A."/>
            <person name="Martin T."/>
            <person name="Durrens P."/>
            <person name="Casaregola S."/>
            <person name="Neuveglise C."/>
            <person name="Fairhead C."/>
            <person name="Marck C."/>
            <person name="Cruz J.A."/>
            <person name="Straub M.L."/>
            <person name="Kugler V."/>
            <person name="Sacerdot C."/>
            <person name="Uzunov Z."/>
            <person name="Thierry A."/>
            <person name="Weiss S."/>
            <person name="Bleykasten C."/>
            <person name="De Montigny J."/>
            <person name="Jacques N."/>
            <person name="Jung P."/>
            <person name="Lemaire M."/>
            <person name="Mallet S."/>
            <person name="Morel G."/>
            <person name="Richard G.F."/>
            <person name="Sarkar A."/>
            <person name="Savel G."/>
            <person name="Schacherer J."/>
            <person name="Seret M.L."/>
            <person name="Talla E."/>
            <person name="Samson G."/>
            <person name="Jubin C."/>
            <person name="Poulain J."/>
            <person name="Vacherie B."/>
            <person name="Barbe V."/>
            <person name="Pelletier E."/>
            <person name="Sherman D.J."/>
            <person name="Westhof E."/>
            <person name="Weissenbach J."/>
            <person name="Baret P.V."/>
            <person name="Wincker P."/>
            <person name="Gaillardin C."/>
            <person name="Dujon B."/>
            <person name="Souciet J.L."/>
        </authorList>
    </citation>
    <scope>NUCLEOTIDE SEQUENCE [LARGE SCALE GENOMIC DNA]</scope>
    <source>
        <strain evidence="4">ATCC MYA-4447 / BCRC 22081 / CBS 7064 / NBRC 10061 / NRRL Y-12695</strain>
    </source>
</reference>
<evidence type="ECO:0000256" key="1">
    <source>
        <dbReference type="SAM" id="MobiDB-lite"/>
    </source>
</evidence>
<dbReference type="EMBL" id="FO082049">
    <property type="protein sequence ID" value="CCE83565.1"/>
    <property type="molecule type" value="Genomic_DNA"/>
</dbReference>
<dbReference type="AlphaFoldDB" id="G8Y7L6"/>